<dbReference type="SMART" id="SM00487">
    <property type="entry name" value="DEXDc"/>
    <property type="match status" value="1"/>
</dbReference>
<dbReference type="EC" id="3.6.4.13" evidence="12"/>
<dbReference type="GO" id="GO:0005524">
    <property type="term" value="F:ATP binding"/>
    <property type="evidence" value="ECO:0007669"/>
    <property type="project" value="UniProtKB-UniRule"/>
</dbReference>
<evidence type="ECO:0000256" key="7">
    <source>
        <dbReference type="ARBA" id="ARBA00022840"/>
    </source>
</evidence>
<reference evidence="17" key="2">
    <citation type="submission" date="2021-08" db="EMBL/GenBank/DDBJ databases">
        <authorList>
            <person name="Eriksson T."/>
        </authorList>
    </citation>
    <scope>NUCLEOTIDE SEQUENCE</scope>
    <source>
        <strain evidence="17">Stoneville</strain>
        <tissue evidence="17">Whole head</tissue>
    </source>
</reference>
<feature type="domain" description="B30.2/SPRY" evidence="13">
    <location>
        <begin position="67"/>
        <end position="244"/>
    </location>
</feature>
<keyword evidence="4 12" id="KW-0378">Hydrolase</keyword>
<dbReference type="SMART" id="SM00449">
    <property type="entry name" value="SPRY"/>
    <property type="match status" value="1"/>
</dbReference>
<keyword evidence="3 12" id="KW-0547">Nucleotide-binding</keyword>
<reference evidence="17" key="1">
    <citation type="journal article" date="2020" name="J Insects Food Feed">
        <title>The yellow mealworm (Tenebrio molitor) genome: a resource for the emerging insects as food and feed industry.</title>
        <authorList>
            <person name="Eriksson T."/>
            <person name="Andere A."/>
            <person name="Kelstrup H."/>
            <person name="Emery V."/>
            <person name="Picard C."/>
        </authorList>
    </citation>
    <scope>NUCLEOTIDE SEQUENCE</scope>
    <source>
        <strain evidence="17">Stoneville</strain>
        <tissue evidence="17">Whole head</tissue>
    </source>
</reference>
<dbReference type="InterPro" id="IPR043136">
    <property type="entry name" value="B30.2/SPRY_sf"/>
</dbReference>
<dbReference type="PROSITE" id="PS51194">
    <property type="entry name" value="HELICASE_CTER"/>
    <property type="match status" value="1"/>
</dbReference>
<dbReference type="Pfam" id="PF00271">
    <property type="entry name" value="Helicase_C"/>
    <property type="match status" value="1"/>
</dbReference>
<evidence type="ECO:0000256" key="6">
    <source>
        <dbReference type="ARBA" id="ARBA00022839"/>
    </source>
</evidence>
<sequence length="751" mass="83267">MTAFEEFGVLPEIGKAIDEMEWTLPTDIQAEGIPLVLGGGDVLMAAETGSGKTAAFCLPIIQIVWETLKDIQSGKTSKVSTSSSTPWTMSMIDRGSALAVAPGGLRVQSREHREWHGGRCTRGVQGSGKYAFEATVTDEGLCRVGWSTLQANLDLGTCKNGYGFGGTGKKSNSKQFNDYGEPFGKSDVITCLLNLDNGEIKFLKNGSDLGTAFSLSKQAQNCAFFPAVVLKNAEMAFNFGAEPFKFPLPQGYVPIKSAPSEKAVVNSNSGDGGGESTVKIINNAPQAIIIEPSRELAEQTSNQIKNFKKYLESPSIRDLLVIGGVNVKEQISTLQNVGADIIVGTPGRLEDLIQGGYLVLSNCRFFVLDEADGLLKQGYTELIERLHRQMPKITADGRRLQMIVCSATLHAFEVKKMAVSEENLSKLKKKLIAYLACEEKLMHFPTWVDLKGEDAVPETVHHVVAMVDPQKDRSWQNLHKHIMTDGVHAQDDVRPGNNSPETLSEAVKMLKGEYCVRAIDQHKMDRAIIFCRTKVDCDNLEKYFKQIDKNKYSCVCLHGDRKPHERKGNLEAFKKASVKFLICTDVAARGLDITGLPFMINVTLPDEKSNYVHRIGRVGRAERMGLAISLVSSVPEKVWYHGEWCKSRGRNCWNTNLVEQKGCCIWYNEPQYLADIEEHLNVTIQQVEPDLKVPSDEFDGKVVYGQKRKLQTSIYENHTAQMAPIVKSLSKLESDAQLLYLKRYLCKLAKA</sequence>
<evidence type="ECO:0000259" key="13">
    <source>
        <dbReference type="PROSITE" id="PS50188"/>
    </source>
</evidence>
<dbReference type="PANTHER" id="PTHR24031">
    <property type="entry name" value="RNA HELICASE"/>
    <property type="match status" value="1"/>
</dbReference>
<dbReference type="EMBL" id="JABDTM020027933">
    <property type="protein sequence ID" value="KAH0809757.1"/>
    <property type="molecule type" value="Genomic_DNA"/>
</dbReference>
<dbReference type="Pfam" id="PF00622">
    <property type="entry name" value="SPRY"/>
    <property type="match status" value="1"/>
</dbReference>
<name>A0A8J6H8E0_TENMO</name>
<dbReference type="InterPro" id="IPR014001">
    <property type="entry name" value="Helicase_ATP-bd"/>
</dbReference>
<keyword evidence="5 12" id="KW-0347">Helicase</keyword>
<evidence type="ECO:0000256" key="1">
    <source>
        <dbReference type="ARBA" id="ARBA00008765"/>
    </source>
</evidence>
<organism evidence="17 18">
    <name type="scientific">Tenebrio molitor</name>
    <name type="common">Yellow mealworm beetle</name>
    <dbReference type="NCBI Taxonomy" id="7067"/>
    <lineage>
        <taxon>Eukaryota</taxon>
        <taxon>Metazoa</taxon>
        <taxon>Ecdysozoa</taxon>
        <taxon>Arthropoda</taxon>
        <taxon>Hexapoda</taxon>
        <taxon>Insecta</taxon>
        <taxon>Pterygota</taxon>
        <taxon>Neoptera</taxon>
        <taxon>Endopterygota</taxon>
        <taxon>Coleoptera</taxon>
        <taxon>Polyphaga</taxon>
        <taxon>Cucujiformia</taxon>
        <taxon>Tenebrionidae</taxon>
        <taxon>Tenebrio</taxon>
    </lineage>
</organism>
<evidence type="ECO:0000259" key="16">
    <source>
        <dbReference type="PROSITE" id="PS51195"/>
    </source>
</evidence>
<feature type="domain" description="DEAD-box RNA helicase Q" evidence="16">
    <location>
        <begin position="2"/>
        <end position="30"/>
    </location>
</feature>
<dbReference type="GO" id="GO:0003723">
    <property type="term" value="F:RNA binding"/>
    <property type="evidence" value="ECO:0007669"/>
    <property type="project" value="UniProtKB-UniRule"/>
</dbReference>
<gene>
    <name evidence="17" type="ORF">GEV33_013030</name>
</gene>
<keyword evidence="18" id="KW-1185">Reference proteome</keyword>
<comment type="function">
    <text evidence="10">Acts as an ATP-dependent RNA helicase, able to unwind both RNA-RNA and RNA-DNA duplexes. Possesses 5' single-stranded RNA overhang nuclease activity.</text>
</comment>
<dbReference type="CDD" id="cd17938">
    <property type="entry name" value="DEADc_DDX1"/>
    <property type="match status" value="1"/>
</dbReference>
<keyword evidence="2" id="KW-0540">Nuclease</keyword>
<dbReference type="Gene3D" id="3.40.50.300">
    <property type="entry name" value="P-loop containing nucleotide triphosphate hydrolases"/>
    <property type="match status" value="3"/>
</dbReference>
<dbReference type="PROSITE" id="PS51192">
    <property type="entry name" value="HELICASE_ATP_BIND_1"/>
    <property type="match status" value="1"/>
</dbReference>
<comment type="caution">
    <text evidence="17">The sequence shown here is derived from an EMBL/GenBank/DDBJ whole genome shotgun (WGS) entry which is preliminary data.</text>
</comment>
<accession>A0A8J6H8E0</accession>
<evidence type="ECO:0000256" key="5">
    <source>
        <dbReference type="ARBA" id="ARBA00022806"/>
    </source>
</evidence>
<dbReference type="GO" id="GO:0004527">
    <property type="term" value="F:exonuclease activity"/>
    <property type="evidence" value="ECO:0007669"/>
    <property type="project" value="UniProtKB-KW"/>
</dbReference>
<keyword evidence="8 12" id="KW-0694">RNA-binding</keyword>
<dbReference type="InterPro" id="IPR027417">
    <property type="entry name" value="P-loop_NTPase"/>
</dbReference>
<evidence type="ECO:0000259" key="14">
    <source>
        <dbReference type="PROSITE" id="PS51192"/>
    </source>
</evidence>
<dbReference type="InterPro" id="IPR011545">
    <property type="entry name" value="DEAD/DEAH_box_helicase_dom"/>
</dbReference>
<evidence type="ECO:0000256" key="10">
    <source>
        <dbReference type="ARBA" id="ARBA00058016"/>
    </source>
</evidence>
<evidence type="ECO:0000256" key="3">
    <source>
        <dbReference type="ARBA" id="ARBA00022741"/>
    </source>
</evidence>
<evidence type="ECO:0000256" key="4">
    <source>
        <dbReference type="ARBA" id="ARBA00022801"/>
    </source>
</evidence>
<comment type="function">
    <text evidence="12">RNA helicase.</text>
</comment>
<evidence type="ECO:0000256" key="11">
    <source>
        <dbReference type="PROSITE-ProRule" id="PRU00552"/>
    </source>
</evidence>
<dbReference type="InterPro" id="IPR014014">
    <property type="entry name" value="RNA_helicase_DEAD_Q_motif"/>
</dbReference>
<dbReference type="FunFam" id="3.40.50.300:FF:000652">
    <property type="entry name" value="ATP-dependent RNA helicase DDX1"/>
    <property type="match status" value="1"/>
</dbReference>
<dbReference type="PROSITE" id="PS51195">
    <property type="entry name" value="Q_MOTIF"/>
    <property type="match status" value="1"/>
</dbReference>
<dbReference type="PROSITE" id="PS50188">
    <property type="entry name" value="B302_SPRY"/>
    <property type="match status" value="1"/>
</dbReference>
<protein>
    <recommendedName>
        <fullName evidence="12">ATP-dependent RNA helicase</fullName>
        <ecNumber evidence="12">3.6.4.13</ecNumber>
    </recommendedName>
</protein>
<feature type="domain" description="Helicase ATP-binding" evidence="14">
    <location>
        <begin position="254"/>
        <end position="427"/>
    </location>
</feature>
<dbReference type="Pfam" id="PF00270">
    <property type="entry name" value="DEAD"/>
    <property type="match status" value="2"/>
</dbReference>
<evidence type="ECO:0000256" key="8">
    <source>
        <dbReference type="ARBA" id="ARBA00022884"/>
    </source>
</evidence>
<dbReference type="SMART" id="SM00490">
    <property type="entry name" value="HELICc"/>
    <property type="match status" value="1"/>
</dbReference>
<dbReference type="CDD" id="cd12873">
    <property type="entry name" value="SPRY_DDX1"/>
    <property type="match status" value="1"/>
</dbReference>
<dbReference type="CDD" id="cd18787">
    <property type="entry name" value="SF2_C_DEAD"/>
    <property type="match status" value="1"/>
</dbReference>
<dbReference type="SUPFAM" id="SSF49899">
    <property type="entry name" value="Concanavalin A-like lectins/glucanases"/>
    <property type="match status" value="1"/>
</dbReference>
<proteinExistence type="inferred from homology"/>
<evidence type="ECO:0000256" key="9">
    <source>
        <dbReference type="ARBA" id="ARBA00047984"/>
    </source>
</evidence>
<dbReference type="SUPFAM" id="SSF52540">
    <property type="entry name" value="P-loop containing nucleoside triphosphate hydrolases"/>
    <property type="match status" value="2"/>
</dbReference>
<dbReference type="GO" id="GO:0003724">
    <property type="term" value="F:RNA helicase activity"/>
    <property type="evidence" value="ECO:0007669"/>
    <property type="project" value="UniProtKB-EC"/>
</dbReference>
<feature type="short sequence motif" description="Q motif" evidence="11">
    <location>
        <begin position="2"/>
        <end position="30"/>
    </location>
</feature>
<evidence type="ECO:0000256" key="12">
    <source>
        <dbReference type="RuleBase" id="RU365068"/>
    </source>
</evidence>
<comment type="catalytic activity">
    <reaction evidence="9 12">
        <text>ATP + H2O = ADP + phosphate + H(+)</text>
        <dbReference type="Rhea" id="RHEA:13065"/>
        <dbReference type="ChEBI" id="CHEBI:15377"/>
        <dbReference type="ChEBI" id="CHEBI:15378"/>
        <dbReference type="ChEBI" id="CHEBI:30616"/>
        <dbReference type="ChEBI" id="CHEBI:43474"/>
        <dbReference type="ChEBI" id="CHEBI:456216"/>
        <dbReference type="EC" id="3.6.4.13"/>
    </reaction>
</comment>
<dbReference type="FunFam" id="3.40.50.300:FF:000708">
    <property type="entry name" value="ATP-dependent RNA helicase DDX1"/>
    <property type="match status" value="1"/>
</dbReference>
<dbReference type="Gene3D" id="2.60.120.920">
    <property type="match status" value="1"/>
</dbReference>
<comment type="domain">
    <text evidence="12">The helicase domain is involved in the stimulation of RELA transcriptional activity.</text>
</comment>
<dbReference type="FunFam" id="2.60.120.920:FF:000076">
    <property type="entry name" value="ATP-dependent RNA helicase DDX1"/>
    <property type="match status" value="1"/>
</dbReference>
<keyword evidence="7 12" id="KW-0067">ATP-binding</keyword>
<dbReference type="InterPro" id="IPR001650">
    <property type="entry name" value="Helicase_C-like"/>
</dbReference>
<evidence type="ECO:0000313" key="17">
    <source>
        <dbReference type="EMBL" id="KAH0809757.1"/>
    </source>
</evidence>
<evidence type="ECO:0000313" key="18">
    <source>
        <dbReference type="Proteomes" id="UP000719412"/>
    </source>
</evidence>
<evidence type="ECO:0000259" key="15">
    <source>
        <dbReference type="PROSITE" id="PS51194"/>
    </source>
</evidence>
<feature type="domain" description="Helicase C-terminal" evidence="15">
    <location>
        <begin position="502"/>
        <end position="695"/>
    </location>
</feature>
<dbReference type="InterPro" id="IPR001870">
    <property type="entry name" value="B30.2/SPRY"/>
</dbReference>
<dbReference type="InterPro" id="IPR013320">
    <property type="entry name" value="ConA-like_dom_sf"/>
</dbReference>
<dbReference type="AlphaFoldDB" id="A0A8J6H8E0"/>
<comment type="similarity">
    <text evidence="1">Belongs to the DEAD box helicase family. DDX1 subfamily.</text>
</comment>
<keyword evidence="6" id="KW-0269">Exonuclease</keyword>
<dbReference type="FunFam" id="3.40.50.300:FF:000716">
    <property type="entry name" value="ATP-dependent RNA helicase DDX1"/>
    <property type="match status" value="1"/>
</dbReference>
<dbReference type="InterPro" id="IPR003877">
    <property type="entry name" value="SPRY_dom"/>
</dbReference>
<evidence type="ECO:0000256" key="2">
    <source>
        <dbReference type="ARBA" id="ARBA00022722"/>
    </source>
</evidence>
<dbReference type="Proteomes" id="UP000719412">
    <property type="component" value="Unassembled WGS sequence"/>
</dbReference>